<evidence type="ECO:0008006" key="4">
    <source>
        <dbReference type="Google" id="ProtNLM"/>
    </source>
</evidence>
<feature type="transmembrane region" description="Helical" evidence="1">
    <location>
        <begin position="12"/>
        <end position="31"/>
    </location>
</feature>
<gene>
    <name evidence="2" type="ORF">M72_24921</name>
</gene>
<evidence type="ECO:0000313" key="3">
    <source>
        <dbReference type="Proteomes" id="UP000049979"/>
    </source>
</evidence>
<keyword evidence="1" id="KW-1133">Transmembrane helix</keyword>
<dbReference type="AlphaFoldDB" id="A0A0M6WIL4"/>
<reference evidence="3" key="1">
    <citation type="submission" date="2015-05" db="EMBL/GenBank/DDBJ databases">
        <authorList>
            <consortium name="Pathogen Informatics"/>
        </authorList>
    </citation>
    <scope>NUCLEOTIDE SEQUENCE [LARGE SCALE GENOMIC DNA]</scope>
    <source>
        <strain evidence="3">M72</strain>
    </source>
</reference>
<dbReference type="STRING" id="301302.ERS852420_03023"/>
<dbReference type="RefSeq" id="WP_055067438.1">
    <property type="nucleotide sequence ID" value="NZ_CP173697.1"/>
</dbReference>
<sequence>MLKRINEALPGLVVSILLYGVIVELIGVWFVKDRIAYSIGVWFGIAIAVGMAINLATVIFDSVTMGDTAHATRRIVTKSILRYVVVVILFVLFGYFQWGNLIAAFLGLLGLKIGAYLQPLWEKVKGRR</sequence>
<feature type="transmembrane region" description="Helical" evidence="1">
    <location>
        <begin position="102"/>
        <end position="121"/>
    </location>
</feature>
<dbReference type="OrthoDB" id="1778891at2"/>
<protein>
    <recommendedName>
        <fullName evidence="4">ATP synthase I chain</fullName>
    </recommendedName>
</protein>
<dbReference type="EMBL" id="CVRR01000010">
    <property type="protein sequence ID" value="CRL35886.1"/>
    <property type="molecule type" value="Genomic_DNA"/>
</dbReference>
<dbReference type="Proteomes" id="UP000049979">
    <property type="component" value="Unassembled WGS sequence"/>
</dbReference>
<evidence type="ECO:0000256" key="1">
    <source>
        <dbReference type="SAM" id="Phobius"/>
    </source>
</evidence>
<keyword evidence="1" id="KW-0472">Membrane</keyword>
<keyword evidence="3" id="KW-1185">Reference proteome</keyword>
<accession>A0A0M6WIL4</accession>
<evidence type="ECO:0000313" key="2">
    <source>
        <dbReference type="EMBL" id="CRL35886.1"/>
    </source>
</evidence>
<proteinExistence type="predicted"/>
<keyword evidence="1" id="KW-0812">Transmembrane</keyword>
<organism evidence="2 3">
    <name type="scientific">Roseburia faecis</name>
    <dbReference type="NCBI Taxonomy" id="301302"/>
    <lineage>
        <taxon>Bacteria</taxon>
        <taxon>Bacillati</taxon>
        <taxon>Bacillota</taxon>
        <taxon>Clostridia</taxon>
        <taxon>Lachnospirales</taxon>
        <taxon>Lachnospiraceae</taxon>
        <taxon>Roseburia</taxon>
    </lineage>
</organism>
<feature type="transmembrane region" description="Helical" evidence="1">
    <location>
        <begin position="80"/>
        <end position="96"/>
    </location>
</feature>
<feature type="transmembrane region" description="Helical" evidence="1">
    <location>
        <begin position="37"/>
        <end position="60"/>
    </location>
</feature>
<name>A0A0M6WIL4_9FIRM</name>